<dbReference type="PANTHER" id="PTHR35004">
    <property type="entry name" value="TRANSPOSASE RV3428C-RELATED"/>
    <property type="match status" value="1"/>
</dbReference>
<sequence>MKEQKVWVTMKDIQRYKVLKDVLDKRLKGIEAAQLLNLTPIHISRLKTRLLKRGFEALLRRTPPSPPNKRINDSLTKEILKLRQDFYYDFNILHFKDKLGENHDLQLSYESLRQILIKAGEHNPKKKKKVHRQRRRMPKAGMLVQMDSSQHQWLKHIPEKWWLVAMIDDATNEVPYARFFPKDTLFANMHVLRRFIEIKGLFMSLYVDKASHFKTTRHGGLHVEVGPEQDDTQIERALEELGITLIPANSPQAKGRIEVRFRLFQDRLIKEMRLAGIKDYEEANKFLQDKFLLWHNQRYMLEAESSYMPLPQEKNLDLIFGIKKERTVNHDDTLSFNGQIIQIPPSTIRLSFAKARVEVCLLEDNRIFVLHKGKVIAESILSKDSKTIKKEKKIEELLNQREYQPKILPVRNEPPKKISTPLQIIPGGSPSGSGTDKSMWG</sequence>
<name>A0A6V8PXJ8_9ACTN</name>
<evidence type="ECO:0000259" key="2">
    <source>
        <dbReference type="PROSITE" id="PS50994"/>
    </source>
</evidence>
<dbReference type="PANTHER" id="PTHR35004:SF7">
    <property type="entry name" value="INTEGRASE PROTEIN"/>
    <property type="match status" value="1"/>
</dbReference>
<dbReference type="InterPro" id="IPR047797">
    <property type="entry name" value="ISNCY_transpos"/>
</dbReference>
<dbReference type="InterPro" id="IPR009057">
    <property type="entry name" value="Homeodomain-like_sf"/>
</dbReference>
<dbReference type="GO" id="GO:0015074">
    <property type="term" value="P:DNA integration"/>
    <property type="evidence" value="ECO:0007669"/>
    <property type="project" value="InterPro"/>
</dbReference>
<accession>A0A6V8PXJ8</accession>
<dbReference type="InterPro" id="IPR036397">
    <property type="entry name" value="RNaseH_sf"/>
</dbReference>
<evidence type="ECO:0000313" key="4">
    <source>
        <dbReference type="Proteomes" id="UP000576480"/>
    </source>
</evidence>
<dbReference type="InterPro" id="IPR001584">
    <property type="entry name" value="Integrase_cat-core"/>
</dbReference>
<proteinExistence type="predicted"/>
<protein>
    <recommendedName>
        <fullName evidence="2">Integrase catalytic domain-containing protein</fullName>
    </recommendedName>
</protein>
<organism evidence="3 4">
    <name type="scientific">Candidatus Hakubella thermalkaliphila</name>
    <dbReference type="NCBI Taxonomy" id="2754717"/>
    <lineage>
        <taxon>Bacteria</taxon>
        <taxon>Bacillati</taxon>
        <taxon>Actinomycetota</taxon>
        <taxon>Actinomycetota incertae sedis</taxon>
        <taxon>Candidatus Hakubellales</taxon>
        <taxon>Candidatus Hakubellaceae</taxon>
        <taxon>Candidatus Hakubella</taxon>
    </lineage>
</organism>
<dbReference type="EMBL" id="BLSB01000111">
    <property type="protein sequence ID" value="GFP35471.1"/>
    <property type="molecule type" value="Genomic_DNA"/>
</dbReference>
<feature type="domain" description="Integrase catalytic" evidence="2">
    <location>
        <begin position="134"/>
        <end position="317"/>
    </location>
</feature>
<comment type="caution">
    <text evidence="3">The sequence shown here is derived from an EMBL/GenBank/DDBJ whole genome shotgun (WGS) entry which is preliminary data.</text>
</comment>
<dbReference type="RefSeq" id="WP_176230059.1">
    <property type="nucleotide sequence ID" value="NZ_BLSB01000111.1"/>
</dbReference>
<gene>
    <name evidence="3" type="ORF">HKBW3S43_01262</name>
</gene>
<dbReference type="SUPFAM" id="SSF46689">
    <property type="entry name" value="Homeodomain-like"/>
    <property type="match status" value="1"/>
</dbReference>
<feature type="region of interest" description="Disordered" evidence="1">
    <location>
        <begin position="409"/>
        <end position="441"/>
    </location>
</feature>
<evidence type="ECO:0000256" key="1">
    <source>
        <dbReference type="SAM" id="MobiDB-lite"/>
    </source>
</evidence>
<dbReference type="SUPFAM" id="SSF53098">
    <property type="entry name" value="Ribonuclease H-like"/>
    <property type="match status" value="1"/>
</dbReference>
<evidence type="ECO:0000313" key="3">
    <source>
        <dbReference type="EMBL" id="GFP35471.1"/>
    </source>
</evidence>
<dbReference type="Gene3D" id="3.30.420.10">
    <property type="entry name" value="Ribonuclease H-like superfamily/Ribonuclease H"/>
    <property type="match status" value="1"/>
</dbReference>
<dbReference type="AlphaFoldDB" id="A0A6V8PXJ8"/>
<reference evidence="3 4" key="1">
    <citation type="journal article" date="2020" name="Front. Microbiol.">
        <title>Single-cell genomics of novel Actinobacteria with the Wood-Ljungdahl pathway discovered in a serpentinizing system.</title>
        <authorList>
            <person name="Merino N."/>
            <person name="Kawai M."/>
            <person name="Boyd E.S."/>
            <person name="Colman D.R."/>
            <person name="McGlynn S.E."/>
            <person name="Nealson K.H."/>
            <person name="Kurokawa K."/>
            <person name="Hongoh Y."/>
        </authorList>
    </citation>
    <scope>NUCLEOTIDE SEQUENCE [LARGE SCALE GENOMIC DNA]</scope>
    <source>
        <strain evidence="3 4">S43</strain>
    </source>
</reference>
<dbReference type="NCBIfam" id="NF033594">
    <property type="entry name" value="transpos_ISNCY_2"/>
    <property type="match status" value="1"/>
</dbReference>
<dbReference type="PROSITE" id="PS50994">
    <property type="entry name" value="INTEGRASE"/>
    <property type="match status" value="1"/>
</dbReference>
<dbReference type="InterPro" id="IPR012337">
    <property type="entry name" value="RNaseH-like_sf"/>
</dbReference>
<dbReference type="Proteomes" id="UP000576480">
    <property type="component" value="Unassembled WGS sequence"/>
</dbReference>
<dbReference type="GO" id="GO:0003676">
    <property type="term" value="F:nucleic acid binding"/>
    <property type="evidence" value="ECO:0007669"/>
    <property type="project" value="InterPro"/>
</dbReference>